<dbReference type="Gene3D" id="3.40.1080.10">
    <property type="entry name" value="Glutaconate Coenzyme A-transferase"/>
    <property type="match status" value="2"/>
</dbReference>
<dbReference type="InterPro" id="IPR004165">
    <property type="entry name" value="CoA_trans_fam_I"/>
</dbReference>
<gene>
    <name evidence="5" type="ORF">U27_05048</name>
</gene>
<dbReference type="HOGENOM" id="CLU_026774_4_0_0"/>
<dbReference type="Pfam" id="PF01144">
    <property type="entry name" value="CoA_trans"/>
    <property type="match status" value="1"/>
</dbReference>
<dbReference type="Proteomes" id="UP000030661">
    <property type="component" value="Unassembled WGS sequence"/>
</dbReference>
<dbReference type="GO" id="GO:0046952">
    <property type="term" value="P:ketone body catabolic process"/>
    <property type="evidence" value="ECO:0007669"/>
    <property type="project" value="InterPro"/>
</dbReference>
<keyword evidence="2 3" id="KW-0808">Transferase</keyword>
<dbReference type="InterPro" id="IPR014388">
    <property type="entry name" value="3-oxoacid_CoA-transferase"/>
</dbReference>
<evidence type="ECO:0000313" key="5">
    <source>
        <dbReference type="EMBL" id="GAK58075.1"/>
    </source>
</evidence>
<evidence type="ECO:0000256" key="1">
    <source>
        <dbReference type="ARBA" id="ARBA00007154"/>
    </source>
</evidence>
<organism evidence="5">
    <name type="scientific">Vecturithrix granuli</name>
    <dbReference type="NCBI Taxonomy" id="1499967"/>
    <lineage>
        <taxon>Bacteria</taxon>
        <taxon>Candidatus Moduliflexota</taxon>
        <taxon>Candidatus Vecturitrichia</taxon>
        <taxon>Candidatus Vecturitrichales</taxon>
        <taxon>Candidatus Vecturitrichaceae</taxon>
        <taxon>Candidatus Vecturithrix</taxon>
    </lineage>
</organism>
<dbReference type="SMART" id="SM00882">
    <property type="entry name" value="CoA_trans"/>
    <property type="match status" value="2"/>
</dbReference>
<keyword evidence="6" id="KW-1185">Reference proteome</keyword>
<comment type="similarity">
    <text evidence="1 3">Belongs to the 3-oxoacid CoA-transferase family.</text>
</comment>
<dbReference type="PIRSF" id="PIRSF000858">
    <property type="entry name" value="SCOT-t"/>
    <property type="match status" value="1"/>
</dbReference>
<dbReference type="PANTHER" id="PTHR43293">
    <property type="entry name" value="ACETATE COA-TRANSFERASE YDIF"/>
    <property type="match status" value="1"/>
</dbReference>
<proteinExistence type="inferred from homology"/>
<accession>A0A081C0H0</accession>
<dbReference type="EMBL" id="DF820466">
    <property type="protein sequence ID" value="GAK58075.1"/>
    <property type="molecule type" value="Genomic_DNA"/>
</dbReference>
<sequence length="508" mass="55114">MRNKVVAAEEAVKLIKDGDWLAIQGSGGGVGEPGLLLKTLGERFQREGNPRNLTLCHSTGIGNQKDSGTDYLALSGLVKRDIAGHLGMAPKMGQMILRNELEAYNFPQGVLSRMYSAVAAKKPGVITKVGLHTYIDPRLDGGRMNDITTEELVKILEIEGEEWLFFPRFHFDVAFVKGTTADTKGNITSEQEGAFLENLSIAQAAKNSGGIVIAQVKYLAQAGTLNPQHVKIPGIYVDYIVVDGHQTQTCLDLYNPAYCGHVKVPQEHFKPLPLDEKKVIARRAAQEIKEEAVVNLGFGIPSYIVPIAVEEGRIDGFTLTVEQGAIGGMPVGGVIFGVANNPEAIIPMDAQFHFYDGGGLDVAFLGMAQVDADGNVNSSKVGKNMLAGCGGFIDITQNAKKVVFCGTFTAKGLCCDVGNGRLTITHEGSVHKFVEQVDQITFSGQYARELRQPVLYVTERAVFELTETGVKLLEIAPGIDLERDILAHTEFRPIFPDHLKLMDANIFT</sequence>
<evidence type="ECO:0000256" key="4">
    <source>
        <dbReference type="PIRSR" id="PIRSR000858-1"/>
    </source>
</evidence>
<dbReference type="STRING" id="1499967.U27_05048"/>
<dbReference type="SUPFAM" id="SSF100950">
    <property type="entry name" value="NagB/RpiA/CoA transferase-like"/>
    <property type="match status" value="2"/>
</dbReference>
<protein>
    <submittedName>
        <fullName evidence="5">Acyl CoA:acetate/3-ketoacid CoA transferase</fullName>
    </submittedName>
</protein>
<reference evidence="5" key="1">
    <citation type="journal article" date="2015" name="PeerJ">
        <title>First genomic representation of candidate bacterial phylum KSB3 points to enhanced environmental sensing as a trigger of wastewater bulking.</title>
        <authorList>
            <person name="Sekiguchi Y."/>
            <person name="Ohashi A."/>
            <person name="Parks D.H."/>
            <person name="Yamauchi T."/>
            <person name="Tyson G.W."/>
            <person name="Hugenholtz P."/>
        </authorList>
    </citation>
    <scope>NUCLEOTIDE SEQUENCE [LARGE SCALE GENOMIC DNA]</scope>
</reference>
<dbReference type="GO" id="GO:0008410">
    <property type="term" value="F:CoA-transferase activity"/>
    <property type="evidence" value="ECO:0007669"/>
    <property type="project" value="InterPro"/>
</dbReference>
<dbReference type="PANTHER" id="PTHR43293:SF1">
    <property type="entry name" value="ACETATE COA-TRANSFERASE YDIF"/>
    <property type="match status" value="1"/>
</dbReference>
<evidence type="ECO:0000313" key="6">
    <source>
        <dbReference type="Proteomes" id="UP000030661"/>
    </source>
</evidence>
<dbReference type="eggNOG" id="COG4670">
    <property type="taxonomic scope" value="Bacteria"/>
</dbReference>
<feature type="active site" description="5-glutamyl coenzyme A thioester intermediate" evidence="4">
    <location>
        <position position="322"/>
    </location>
</feature>
<evidence type="ECO:0000256" key="3">
    <source>
        <dbReference type="PIRNR" id="PIRNR000858"/>
    </source>
</evidence>
<dbReference type="AlphaFoldDB" id="A0A081C0H0"/>
<name>A0A081C0H0_VECG1</name>
<dbReference type="InterPro" id="IPR037171">
    <property type="entry name" value="NagB/RpiA_transferase-like"/>
</dbReference>
<evidence type="ECO:0000256" key="2">
    <source>
        <dbReference type="ARBA" id="ARBA00022679"/>
    </source>
</evidence>